<keyword evidence="5" id="KW-1185">Reference proteome</keyword>
<sequence length="339" mass="38222">MKKFLLIPEAYYHDLKNSSTIDSLSTDLVNKSFKDKMSDSKRNALINQRMMGYLKRHKQMKDAPVKVEINDGSILAKNRDNTVLLDSEGVPKASLNPDDMVNKIVDAFIRKTQKQKAASQNTKYEDELYEDPSQEWESMDLDLNTEETPGTSGLYYTETPKRPFQEMFPPKSPTKTEPANKVAKEPSQEAVKESAEEVTKEPAKKPVKEPFFKKPNTRLSKTVDPATQLLGIVARNPQTFGCLPQGGVMGDNGRQIEGSSYKVILNKLKNNPLAGTKAGEKTLVKRLQKNSETSELIAQIFRLNSPSYIAKRAKARVQSGKGNRKNREHTFKIKNWISI</sequence>
<evidence type="ECO:0000313" key="5">
    <source>
        <dbReference type="Proteomes" id="UP000659654"/>
    </source>
</evidence>
<evidence type="ECO:0000256" key="1">
    <source>
        <dbReference type="SAM" id="MobiDB-lite"/>
    </source>
</evidence>
<proteinExistence type="predicted"/>
<dbReference type="EMBL" id="CAJFDI010000002">
    <property type="protein sequence ID" value="CAD5213650.1"/>
    <property type="molecule type" value="Genomic_DNA"/>
</dbReference>
<dbReference type="Proteomes" id="UP000659654">
    <property type="component" value="Unassembled WGS sequence"/>
</dbReference>
<reference evidence="6" key="1">
    <citation type="submission" date="2016-11" db="UniProtKB">
        <authorList>
            <consortium name="WormBaseParasite"/>
        </authorList>
    </citation>
    <scope>IDENTIFICATION</scope>
</reference>
<evidence type="ECO:0000313" key="2">
    <source>
        <dbReference type="EMBL" id="CAD5213650.1"/>
    </source>
</evidence>
<feature type="region of interest" description="Disordered" evidence="1">
    <location>
        <begin position="115"/>
        <end position="134"/>
    </location>
</feature>
<name>A0A1I7SD37_BURXY</name>
<feature type="region of interest" description="Disordered" evidence="1">
    <location>
        <begin position="162"/>
        <end position="211"/>
    </location>
</feature>
<dbReference type="WBParaSite" id="BXY_1094100.1">
    <property type="protein sequence ID" value="BXY_1094100.1"/>
    <property type="gene ID" value="BXY_1094100"/>
</dbReference>
<dbReference type="Proteomes" id="UP000095284">
    <property type="component" value="Unplaced"/>
</dbReference>
<protein>
    <submittedName>
        <fullName evidence="2">(pine wood nematode) hypothetical protein</fullName>
    </submittedName>
</protein>
<reference evidence="3" key="2">
    <citation type="submission" date="2020-08" db="EMBL/GenBank/DDBJ databases">
        <authorList>
            <person name="Kikuchi T."/>
        </authorList>
    </citation>
    <scope>NUCLEOTIDE SEQUENCE</scope>
    <source>
        <strain evidence="2">Ka4C1</strain>
    </source>
</reference>
<accession>A0A1I7SD37</accession>
<organism evidence="4 6">
    <name type="scientific">Bursaphelenchus xylophilus</name>
    <name type="common">Pinewood nematode worm</name>
    <name type="synonym">Aphelenchoides xylophilus</name>
    <dbReference type="NCBI Taxonomy" id="6326"/>
    <lineage>
        <taxon>Eukaryota</taxon>
        <taxon>Metazoa</taxon>
        <taxon>Ecdysozoa</taxon>
        <taxon>Nematoda</taxon>
        <taxon>Chromadorea</taxon>
        <taxon>Rhabditida</taxon>
        <taxon>Tylenchina</taxon>
        <taxon>Tylenchomorpha</taxon>
        <taxon>Aphelenchoidea</taxon>
        <taxon>Aphelenchoididae</taxon>
        <taxon>Bursaphelenchus</taxon>
    </lineage>
</organism>
<evidence type="ECO:0000313" key="3">
    <source>
        <dbReference type="EMBL" id="CAG9092996.1"/>
    </source>
</evidence>
<gene>
    <name evidence="2" type="ORF">BXYJ_LOCUS3136</name>
</gene>
<evidence type="ECO:0000313" key="4">
    <source>
        <dbReference type="Proteomes" id="UP000095284"/>
    </source>
</evidence>
<dbReference type="Proteomes" id="UP000582659">
    <property type="component" value="Unassembled WGS sequence"/>
</dbReference>
<evidence type="ECO:0000313" key="6">
    <source>
        <dbReference type="WBParaSite" id="BXY_1094100.1"/>
    </source>
</evidence>
<dbReference type="AlphaFoldDB" id="A0A1I7SD37"/>
<feature type="compositionally biased region" description="Basic and acidic residues" evidence="1">
    <location>
        <begin position="182"/>
        <end position="211"/>
    </location>
</feature>
<dbReference type="EMBL" id="CAJFCV020000002">
    <property type="protein sequence ID" value="CAG9092996.1"/>
    <property type="molecule type" value="Genomic_DNA"/>
</dbReference>